<sequence length="118" mass="13133">MKKKHNIISFDSTLVSISSKLLKEGMVINQNSTKKSVKFSIAFSNIPVHSKIFTEQPFVSEDFALKELIKECPPLPHKSFRVAQRASAKKIKNSAFKAGASLSLSTMKLQSVLLQPKK</sequence>
<keyword evidence="2" id="KW-1185">Reference proteome</keyword>
<organism evidence="1 2">
    <name type="scientific">Flavobacterium soyae</name>
    <dbReference type="NCBI Taxonomy" id="2903098"/>
    <lineage>
        <taxon>Bacteria</taxon>
        <taxon>Pseudomonadati</taxon>
        <taxon>Bacteroidota</taxon>
        <taxon>Flavobacteriia</taxon>
        <taxon>Flavobacteriales</taxon>
        <taxon>Flavobacteriaceae</taxon>
        <taxon>Flavobacterium</taxon>
    </lineage>
</organism>
<proteinExistence type="predicted"/>
<protein>
    <submittedName>
        <fullName evidence="1">Uncharacterized protein</fullName>
    </submittedName>
</protein>
<evidence type="ECO:0000313" key="2">
    <source>
        <dbReference type="Proteomes" id="UP001623852"/>
    </source>
</evidence>
<dbReference type="Proteomes" id="UP001623852">
    <property type="component" value="Chromosome"/>
</dbReference>
<dbReference type="EMBL" id="CP150845">
    <property type="protein sequence ID" value="WYZ21887.1"/>
    <property type="molecule type" value="Genomic_DNA"/>
</dbReference>
<evidence type="ECO:0000313" key="1">
    <source>
        <dbReference type="EMBL" id="WYZ21887.1"/>
    </source>
</evidence>
<reference evidence="1 2" key="1">
    <citation type="submission" date="2024-03" db="EMBL/GenBank/DDBJ databases">
        <title>Flavobacterium soyae.</title>
        <authorList>
            <person name="Zheng W."/>
        </authorList>
    </citation>
    <scope>NUCLEOTIDE SEQUENCE [LARGE SCALE GENOMIC DNA]</scope>
    <source>
        <strain evidence="1 2">55</strain>
    </source>
</reference>
<accession>A0ABZ2UKK4</accession>
<dbReference type="RefSeq" id="WP_406845493.1">
    <property type="nucleotide sequence ID" value="NZ_CP150845.1"/>
</dbReference>
<name>A0ABZ2UKK4_9FLAO</name>
<gene>
    <name evidence="1" type="ORF">AABD74_10575</name>
</gene>